<dbReference type="GO" id="GO:0019867">
    <property type="term" value="C:outer membrane"/>
    <property type="evidence" value="ECO:0007669"/>
    <property type="project" value="InterPro"/>
</dbReference>
<keyword evidence="3" id="KW-0998">Cell outer membrane</keyword>
<evidence type="ECO:0000313" key="7">
    <source>
        <dbReference type="Proteomes" id="UP000509579"/>
    </source>
</evidence>
<dbReference type="Proteomes" id="UP000509579">
    <property type="component" value="Chromosome"/>
</dbReference>
<evidence type="ECO:0000256" key="2">
    <source>
        <dbReference type="ARBA" id="ARBA00023136"/>
    </source>
</evidence>
<evidence type="ECO:0000259" key="5">
    <source>
        <dbReference type="SMART" id="SM00965"/>
    </source>
</evidence>
<dbReference type="SMART" id="SM00965">
    <property type="entry name" value="STN"/>
    <property type="match status" value="1"/>
</dbReference>
<gene>
    <name evidence="6" type="ORF">HUK68_15330</name>
</gene>
<dbReference type="AlphaFoldDB" id="A0A6N1X781"/>
<keyword evidence="2" id="KW-0472">Membrane</keyword>
<dbReference type="Gene3D" id="3.55.50.30">
    <property type="match status" value="1"/>
</dbReference>
<keyword evidence="4" id="KW-0732">Signal</keyword>
<feature type="domain" description="Secretin/TonB short N-terminal" evidence="5">
    <location>
        <begin position="66"/>
        <end position="117"/>
    </location>
</feature>
<dbReference type="InterPro" id="IPR011662">
    <property type="entry name" value="Secretin/TonB_short_N"/>
</dbReference>
<evidence type="ECO:0000256" key="4">
    <source>
        <dbReference type="SAM" id="SignalP"/>
    </source>
</evidence>
<dbReference type="KEGG" id="aant:HUK68_15330"/>
<organism evidence="6 7">
    <name type="scientific">Comamonas antarctica</name>
    <dbReference type="NCBI Taxonomy" id="2743470"/>
    <lineage>
        <taxon>Bacteria</taxon>
        <taxon>Pseudomonadati</taxon>
        <taxon>Pseudomonadota</taxon>
        <taxon>Betaproteobacteria</taxon>
        <taxon>Burkholderiales</taxon>
        <taxon>Comamonadaceae</taxon>
        <taxon>Comamonas</taxon>
    </lineage>
</organism>
<evidence type="ECO:0000313" key="6">
    <source>
        <dbReference type="EMBL" id="QKV54163.1"/>
    </source>
</evidence>
<accession>A0A6N1X781</accession>
<evidence type="ECO:0000256" key="3">
    <source>
        <dbReference type="ARBA" id="ARBA00023237"/>
    </source>
</evidence>
<reference evidence="6 7" key="1">
    <citation type="submission" date="2020-06" db="EMBL/GenBank/DDBJ databases">
        <title>Acidovorax antarctica sp. nov., isolated from Corinth ice sheet soil, Antarctic Fields Peninsula.</title>
        <authorList>
            <person name="Xu Q."/>
            <person name="Peng F."/>
        </authorList>
    </citation>
    <scope>NUCLEOTIDE SEQUENCE [LARGE SCALE GENOMIC DNA]</scope>
    <source>
        <strain evidence="6 7">16-35-5</strain>
    </source>
</reference>
<protein>
    <recommendedName>
        <fullName evidence="5">Secretin/TonB short N-terminal domain-containing protein</fullName>
    </recommendedName>
</protein>
<dbReference type="EMBL" id="CP054840">
    <property type="protein sequence ID" value="QKV54163.1"/>
    <property type="molecule type" value="Genomic_DNA"/>
</dbReference>
<keyword evidence="1" id="KW-0813">Transport</keyword>
<feature type="signal peptide" evidence="4">
    <location>
        <begin position="1"/>
        <end position="22"/>
    </location>
</feature>
<name>A0A6N1X781_9BURK</name>
<proteinExistence type="predicted"/>
<feature type="chain" id="PRO_5026804947" description="Secretin/TonB short N-terminal domain-containing protein" evidence="4">
    <location>
        <begin position="23"/>
        <end position="133"/>
    </location>
</feature>
<sequence>MRRRYRALAVMAVLGCSPLLPAAAQPGFGALGQPQAAHEQPLRVPVNIPAQPLLGALRAFGLQTHSQVLFQEALLAGLQAEAVYGMFTPQEALERLLAHTGLAIATARARSFTLKAAQTQGAQRPAFDPQALS</sequence>
<evidence type="ECO:0000256" key="1">
    <source>
        <dbReference type="ARBA" id="ARBA00022448"/>
    </source>
</evidence>
<keyword evidence="7" id="KW-1185">Reference proteome</keyword>